<sequence length="356" mass="39187">MTLSFGRIKDTTSMSQTMEENECLESEGKISWIWSKAISVGKKVLTAGVVVSSAPLLFPPLVVASTIAFISSVPFCLFLANYACTQKIMRTLLPPNEETSSGIEKDEYSFEAAKLGHGAAGMAEFDGAEPVLIPSEEDEEMAKESTRMIEKIRDEGRSEKEVQDGEKSGDAKPEKVQDQTAKQEALKTGREGELESTTTTEASTGKEEETSSNEPVDQAVSAPSGTGEEKRKNTTKKKKKTGRADCAYIYYDGGGLMMFKIVNLSEICRVLIEIKEECGDLQVYSEEKIWEKMEELRKVVGYSVARSATYAEELKALYVFTGVVEPPQSSLMNQDSHDIANVCVRLRFLMSVIGIN</sequence>
<protein>
    <submittedName>
        <fullName evidence="3">Uncharacterized protein</fullName>
    </submittedName>
</protein>
<evidence type="ECO:0000256" key="1">
    <source>
        <dbReference type="SAM" id="MobiDB-lite"/>
    </source>
</evidence>
<evidence type="ECO:0000313" key="4">
    <source>
        <dbReference type="Proteomes" id="UP000824890"/>
    </source>
</evidence>
<evidence type="ECO:0000256" key="2">
    <source>
        <dbReference type="SAM" id="Phobius"/>
    </source>
</evidence>
<accession>A0ABQ8E953</accession>
<name>A0ABQ8E953_BRANA</name>
<feature type="transmembrane region" description="Helical" evidence="2">
    <location>
        <begin position="61"/>
        <end position="84"/>
    </location>
</feature>
<reference evidence="3 4" key="1">
    <citation type="submission" date="2021-05" db="EMBL/GenBank/DDBJ databases">
        <title>Genome Assembly of Synthetic Allotetraploid Brassica napus Reveals Homoeologous Exchanges between Subgenomes.</title>
        <authorList>
            <person name="Davis J.T."/>
        </authorList>
    </citation>
    <scope>NUCLEOTIDE SEQUENCE [LARGE SCALE GENOMIC DNA]</scope>
    <source>
        <strain evidence="4">cv. Da-Ae</strain>
        <tissue evidence="3">Seedling</tissue>
    </source>
</reference>
<comment type="caution">
    <text evidence="3">The sequence shown here is derived from an EMBL/GenBank/DDBJ whole genome shotgun (WGS) entry which is preliminary data.</text>
</comment>
<feature type="compositionally biased region" description="Basic and acidic residues" evidence="1">
    <location>
        <begin position="184"/>
        <end position="193"/>
    </location>
</feature>
<keyword evidence="2" id="KW-1133">Transmembrane helix</keyword>
<organism evidence="3 4">
    <name type="scientific">Brassica napus</name>
    <name type="common">Rape</name>
    <dbReference type="NCBI Taxonomy" id="3708"/>
    <lineage>
        <taxon>Eukaryota</taxon>
        <taxon>Viridiplantae</taxon>
        <taxon>Streptophyta</taxon>
        <taxon>Embryophyta</taxon>
        <taxon>Tracheophyta</taxon>
        <taxon>Spermatophyta</taxon>
        <taxon>Magnoliopsida</taxon>
        <taxon>eudicotyledons</taxon>
        <taxon>Gunneridae</taxon>
        <taxon>Pentapetalae</taxon>
        <taxon>rosids</taxon>
        <taxon>malvids</taxon>
        <taxon>Brassicales</taxon>
        <taxon>Brassicaceae</taxon>
        <taxon>Brassiceae</taxon>
        <taxon>Brassica</taxon>
    </lineage>
</organism>
<keyword evidence="2" id="KW-0472">Membrane</keyword>
<keyword evidence="2" id="KW-0812">Transmembrane</keyword>
<proteinExistence type="predicted"/>
<dbReference type="EMBL" id="JAGKQM010000002">
    <property type="protein sequence ID" value="KAH0937953.1"/>
    <property type="molecule type" value="Genomic_DNA"/>
</dbReference>
<feature type="region of interest" description="Disordered" evidence="1">
    <location>
        <begin position="152"/>
        <end position="237"/>
    </location>
</feature>
<gene>
    <name evidence="3" type="ORF">HID58_005414</name>
</gene>
<evidence type="ECO:0000313" key="3">
    <source>
        <dbReference type="EMBL" id="KAH0937953.1"/>
    </source>
</evidence>
<keyword evidence="4" id="KW-1185">Reference proteome</keyword>
<feature type="compositionally biased region" description="Basic and acidic residues" evidence="1">
    <location>
        <begin position="152"/>
        <end position="177"/>
    </location>
</feature>
<dbReference type="PANTHER" id="PTHR37198:SF1">
    <property type="entry name" value="NUCLEOLIN"/>
    <property type="match status" value="1"/>
</dbReference>
<dbReference type="Proteomes" id="UP000824890">
    <property type="component" value="Unassembled WGS sequence"/>
</dbReference>
<dbReference type="PANTHER" id="PTHR37198">
    <property type="entry name" value="NUCLEOLIN"/>
    <property type="match status" value="1"/>
</dbReference>